<proteinExistence type="predicted"/>
<dbReference type="InterPro" id="IPR023885">
    <property type="entry name" value="4Fe4S-binding_SPASM_dom"/>
</dbReference>
<organism evidence="3 4">
    <name type="scientific">Agathobacter rectalis</name>
    <dbReference type="NCBI Taxonomy" id="39491"/>
    <lineage>
        <taxon>Bacteria</taxon>
        <taxon>Bacillati</taxon>
        <taxon>Bacillota</taxon>
        <taxon>Clostridia</taxon>
        <taxon>Lachnospirales</taxon>
        <taxon>Lachnospiraceae</taxon>
        <taxon>Agathobacter</taxon>
    </lineage>
</organism>
<dbReference type="PANTHER" id="PTHR43273:SF3">
    <property type="entry name" value="ANAEROBIC SULFATASE-MATURATING ENZYME HOMOLOG ASLB-RELATED"/>
    <property type="match status" value="1"/>
</dbReference>
<dbReference type="Proteomes" id="UP000285209">
    <property type="component" value="Unassembled WGS sequence"/>
</dbReference>
<feature type="domain" description="4Fe4S-binding SPASM" evidence="2">
    <location>
        <begin position="16"/>
        <end position="81"/>
    </location>
</feature>
<evidence type="ECO:0000313" key="4">
    <source>
        <dbReference type="Proteomes" id="UP000285209"/>
    </source>
</evidence>
<dbReference type="NCBIfam" id="TIGR04085">
    <property type="entry name" value="rSAM_more_4Fe4S"/>
    <property type="match status" value="1"/>
</dbReference>
<reference evidence="3 4" key="1">
    <citation type="submission" date="2018-08" db="EMBL/GenBank/DDBJ databases">
        <title>A genome reference for cultivated species of the human gut microbiota.</title>
        <authorList>
            <person name="Zou Y."/>
            <person name="Xue W."/>
            <person name="Luo G."/>
        </authorList>
    </citation>
    <scope>NUCLEOTIDE SEQUENCE [LARGE SCALE GENOMIC DNA]</scope>
    <source>
        <strain evidence="3 4">AM54-25XD</strain>
    </source>
</reference>
<evidence type="ECO:0000313" key="3">
    <source>
        <dbReference type="EMBL" id="RGZ14404.1"/>
    </source>
</evidence>
<sequence>MGLVMGARFSQKMVACGAGVITLTIAPDGGIYPCLNLYDGQFEFCNIFDEDFKEKYEKSDIRKEFQKLNISQINEDCAKCNIKFLCGGRCRGETFQVTNDVKAKYPYCSEWKKAMEKIFWILVEYPELGENKFSQINKNTSEYLNLWH</sequence>
<dbReference type="EMBL" id="QSDV01000047">
    <property type="protein sequence ID" value="RGZ14404.1"/>
    <property type="molecule type" value="Genomic_DNA"/>
</dbReference>
<evidence type="ECO:0000256" key="1">
    <source>
        <dbReference type="ARBA" id="ARBA00001966"/>
    </source>
</evidence>
<dbReference type="Pfam" id="PF13186">
    <property type="entry name" value="SPASM"/>
    <property type="match status" value="1"/>
</dbReference>
<dbReference type="InterPro" id="IPR058240">
    <property type="entry name" value="rSAM_sf"/>
</dbReference>
<dbReference type="GO" id="GO:0016491">
    <property type="term" value="F:oxidoreductase activity"/>
    <property type="evidence" value="ECO:0007669"/>
    <property type="project" value="InterPro"/>
</dbReference>
<dbReference type="SUPFAM" id="SSF102114">
    <property type="entry name" value="Radical SAM enzymes"/>
    <property type="match status" value="1"/>
</dbReference>
<comment type="cofactor">
    <cofactor evidence="1">
        <name>[4Fe-4S] cluster</name>
        <dbReference type="ChEBI" id="CHEBI:49883"/>
    </cofactor>
</comment>
<evidence type="ECO:0000259" key="2">
    <source>
        <dbReference type="Pfam" id="PF13186"/>
    </source>
</evidence>
<name>A0A413M211_9FIRM</name>
<dbReference type="AlphaFoldDB" id="A0A413M211"/>
<dbReference type="Gene3D" id="3.20.20.70">
    <property type="entry name" value="Aldolase class I"/>
    <property type="match status" value="1"/>
</dbReference>
<accession>A0A413M211</accession>
<gene>
    <name evidence="3" type="ORF">DXA03_14425</name>
</gene>
<comment type="caution">
    <text evidence="3">The sequence shown here is derived from an EMBL/GenBank/DDBJ whole genome shotgun (WGS) entry which is preliminary data.</text>
</comment>
<dbReference type="InterPro" id="IPR013785">
    <property type="entry name" value="Aldolase_TIM"/>
</dbReference>
<dbReference type="InterPro" id="IPR023867">
    <property type="entry name" value="Sulphatase_maturase_rSAM"/>
</dbReference>
<protein>
    <submittedName>
        <fullName evidence="3">SPASM domain-containing protein</fullName>
    </submittedName>
</protein>
<dbReference type="PANTHER" id="PTHR43273">
    <property type="entry name" value="ANAEROBIC SULFATASE-MATURATING ENZYME HOMOLOG ASLB-RELATED"/>
    <property type="match status" value="1"/>
</dbReference>